<reference evidence="1" key="1">
    <citation type="submission" date="2020-02" db="EMBL/GenBank/DDBJ databases">
        <authorList>
            <person name="Meier V. D."/>
        </authorList>
    </citation>
    <scope>NUCLEOTIDE SEQUENCE</scope>
    <source>
        <strain evidence="1">AVDCRST_MAG93</strain>
    </source>
</reference>
<evidence type="ECO:0000313" key="1">
    <source>
        <dbReference type="EMBL" id="CAA9224713.1"/>
    </source>
</evidence>
<dbReference type="EMBL" id="CADCTR010000197">
    <property type="protein sequence ID" value="CAA9224713.1"/>
    <property type="molecule type" value="Genomic_DNA"/>
</dbReference>
<feature type="non-terminal residue" evidence="1">
    <location>
        <position position="1"/>
    </location>
</feature>
<protein>
    <submittedName>
        <fullName evidence="1">Uncharacterized protein</fullName>
    </submittedName>
</protein>
<proteinExistence type="predicted"/>
<sequence length="31" mass="3916">DTFRRPDRRGQNTWEEQRCRCVSRQCRRNCC</sequence>
<name>A0A6J4HLL8_9CHLR</name>
<feature type="non-terminal residue" evidence="1">
    <location>
        <position position="31"/>
    </location>
</feature>
<accession>A0A6J4HLL8</accession>
<organism evidence="1">
    <name type="scientific">uncultured Chloroflexia bacterium</name>
    <dbReference type="NCBI Taxonomy" id="1672391"/>
    <lineage>
        <taxon>Bacteria</taxon>
        <taxon>Bacillati</taxon>
        <taxon>Chloroflexota</taxon>
        <taxon>Chloroflexia</taxon>
        <taxon>environmental samples</taxon>
    </lineage>
</organism>
<gene>
    <name evidence="1" type="ORF">AVDCRST_MAG93-611</name>
</gene>
<dbReference type="AlphaFoldDB" id="A0A6J4HLL8"/>